<dbReference type="PANTHER" id="PTHR33595">
    <property type="entry name" value="VON WILLEBRAND FACTOR A DOMAIN PROTEIN"/>
    <property type="match status" value="1"/>
</dbReference>
<protein>
    <submittedName>
        <fullName evidence="1">Uncharacterized protein</fullName>
    </submittedName>
</protein>
<accession>A0A368QT54</accession>
<reference evidence="1" key="1">
    <citation type="journal article" date="2012" name="Nat. Biotechnol.">
        <title>Reference genome sequence of the model plant Setaria.</title>
        <authorList>
            <person name="Bennetzen J.L."/>
            <person name="Schmutz J."/>
            <person name="Wang H."/>
            <person name="Percifield R."/>
            <person name="Hawkins J."/>
            <person name="Pontaroli A.C."/>
            <person name="Estep M."/>
            <person name="Feng L."/>
            <person name="Vaughn J.N."/>
            <person name="Grimwood J."/>
            <person name="Jenkins J."/>
            <person name="Barry K."/>
            <person name="Lindquist E."/>
            <person name="Hellsten U."/>
            <person name="Deshpande S."/>
            <person name="Wang X."/>
            <person name="Wu X."/>
            <person name="Mitros T."/>
            <person name="Triplett J."/>
            <person name="Yang X."/>
            <person name="Ye C.Y."/>
            <person name="Mauro-Herrera M."/>
            <person name="Wang L."/>
            <person name="Li P."/>
            <person name="Sharma M."/>
            <person name="Sharma R."/>
            <person name="Ronald P.C."/>
            <person name="Panaud O."/>
            <person name="Kellogg E.A."/>
            <person name="Brutnell T.P."/>
            <person name="Doust A.N."/>
            <person name="Tuskan G.A."/>
            <person name="Rokhsar D."/>
            <person name="Devos K.M."/>
        </authorList>
    </citation>
    <scope>NUCLEOTIDE SEQUENCE [LARGE SCALE GENOMIC DNA]</scope>
    <source>
        <strain evidence="1">Yugu1</strain>
    </source>
</reference>
<reference evidence="1" key="2">
    <citation type="submission" date="2015-07" db="EMBL/GenBank/DDBJ databases">
        <authorList>
            <person name="Noorani M."/>
        </authorList>
    </citation>
    <scope>NUCLEOTIDE SEQUENCE</scope>
    <source>
        <strain evidence="1">Yugu1</strain>
    </source>
</reference>
<dbReference type="AlphaFoldDB" id="A0A368QT54"/>
<proteinExistence type="predicted"/>
<dbReference type="EMBL" id="CM003531">
    <property type="protein sequence ID" value="RCV21146.1"/>
    <property type="molecule type" value="Genomic_DNA"/>
</dbReference>
<name>A0A368QT54_SETIT</name>
<organism evidence="1">
    <name type="scientific">Setaria italica</name>
    <name type="common">Foxtail millet</name>
    <name type="synonym">Panicum italicum</name>
    <dbReference type="NCBI Taxonomy" id="4555"/>
    <lineage>
        <taxon>Eukaryota</taxon>
        <taxon>Viridiplantae</taxon>
        <taxon>Streptophyta</taxon>
        <taxon>Embryophyta</taxon>
        <taxon>Tracheophyta</taxon>
        <taxon>Spermatophyta</taxon>
        <taxon>Magnoliopsida</taxon>
        <taxon>Liliopsida</taxon>
        <taxon>Poales</taxon>
        <taxon>Poaceae</taxon>
        <taxon>PACMAD clade</taxon>
        <taxon>Panicoideae</taxon>
        <taxon>Panicodae</taxon>
        <taxon>Paniceae</taxon>
        <taxon>Cenchrinae</taxon>
        <taxon>Setaria</taxon>
    </lineage>
</organism>
<dbReference type="STRING" id="4555.A0A368QT54"/>
<gene>
    <name evidence="1" type="ORF">SETIT_4G114500v2</name>
</gene>
<dbReference type="OrthoDB" id="1922150at2759"/>
<sequence length="267" mass="30180">MGQWFHHIAPKPMPPPPPPMPISAKVSSIQWQPQNRSRQDYLVPSLVLNRERDMISYPPPPICYEEHLQRISLEGSFASPWASSPYAERLFPIEHDLISKLQVPKVIKPHPSRPKNTTIYIDYSNIDEVVVSKKTPREVEAELEVPNTLPAIISGGNNNRAHLMNDAYKEMVGQPLCQWLDSLPGADASRRINGKVVLYAQKYSTVSYMPSTRCVFPCTTNISWEDGDATTSLIVPCAVEHLTSSPNEYCFIRRFDSRKASIMYSIA</sequence>
<evidence type="ECO:0000313" key="1">
    <source>
        <dbReference type="EMBL" id="RCV21146.1"/>
    </source>
</evidence>
<dbReference type="PANTHER" id="PTHR33595:SF19">
    <property type="entry name" value="IG-LIKE DOMAIN-CONTAINING PROTEIN"/>
    <property type="match status" value="1"/>
</dbReference>